<comment type="caution">
    <text evidence="2">The sequence shown here is derived from an EMBL/GenBank/DDBJ whole genome shotgun (WGS) entry which is preliminary data.</text>
</comment>
<dbReference type="Proteomes" id="UP001183410">
    <property type="component" value="Unassembled WGS sequence"/>
</dbReference>
<keyword evidence="3" id="KW-1185">Reference proteome</keyword>
<name>A0ABU2JQ00_9ACTN</name>
<feature type="region of interest" description="Disordered" evidence="1">
    <location>
        <begin position="232"/>
        <end position="260"/>
    </location>
</feature>
<proteinExistence type="predicted"/>
<dbReference type="Gene3D" id="3.40.50.10540">
    <property type="entry name" value="Crotonobetainyl-coa:carnitine coa-transferase, domain 1"/>
    <property type="match status" value="2"/>
</dbReference>
<reference evidence="3" key="1">
    <citation type="submission" date="2023-07" db="EMBL/GenBank/DDBJ databases">
        <title>30 novel species of actinomycetes from the DSMZ collection.</title>
        <authorList>
            <person name="Nouioui I."/>
        </authorList>
    </citation>
    <scope>NUCLEOTIDE SEQUENCE [LARGE SCALE GENOMIC DNA]</scope>
    <source>
        <strain evidence="3">DSM 44915</strain>
    </source>
</reference>
<dbReference type="GO" id="GO:0016740">
    <property type="term" value="F:transferase activity"/>
    <property type="evidence" value="ECO:0007669"/>
    <property type="project" value="UniProtKB-KW"/>
</dbReference>
<evidence type="ECO:0000313" key="3">
    <source>
        <dbReference type="Proteomes" id="UP001183410"/>
    </source>
</evidence>
<gene>
    <name evidence="2" type="ORF">RM844_09865</name>
</gene>
<evidence type="ECO:0000256" key="1">
    <source>
        <dbReference type="SAM" id="MobiDB-lite"/>
    </source>
</evidence>
<dbReference type="EMBL" id="JAVREO010000005">
    <property type="protein sequence ID" value="MDT0266599.1"/>
    <property type="molecule type" value="Genomic_DNA"/>
</dbReference>
<sequence>MPSRLQRRPAAPAVRPAPAHRRVAERLLAGARDAAPGVEPRAVTALTDWAGPVDLPLSDERAVQAACGIMAVHGRPTGRPRPLAVEFTATVAGVLTAQGVCAALLARRRGLRVERVATSAAQGALLALGQYLAAATAPEDPEPAPGLGTATLRSADGVQVEVETLDPAAWREFWRRLGVPPALAGRGWGPFQQRFATGVCALPGELRAGARAHPLAVLARAAAATGVSLLPLSDDPDPAGRPDPVRLAPGPGAAPGPLPAAAGPLPLTGLRVVEVTRRVQGPLAGLVLALLGADVRRVEPPGGDPMRGLPPLAGGCSARFSALNAGKSVTEADLSTRDGRRTVRELATGADVFLHNWAPGRAGRLGLDAADLWPAAPGLVYAAASGFGDAFAPDPPPLGTDYLAQVHSGLAAALRPAGEPPAPSLLTLTDVLGGLLCAHGVLVGLLARADGGRGTRVDTSLVAAAGLVPRPRVRARWTPLDPPLATADGWLALTAADAAAPAPLARLAGAAGADPAAVAVAFRRRATKEWLDLLAEAGLTATPVLTDLAALPLDPAFRAAVSPPPPGGHARPLTPWTFS</sequence>
<dbReference type="PANTHER" id="PTHR48228">
    <property type="entry name" value="SUCCINYL-COA--D-CITRAMALATE COA-TRANSFERASE"/>
    <property type="match status" value="1"/>
</dbReference>
<evidence type="ECO:0000313" key="2">
    <source>
        <dbReference type="EMBL" id="MDT0266599.1"/>
    </source>
</evidence>
<organism evidence="2 3">
    <name type="scientific">Streptomyces chisholmiae</name>
    <dbReference type="NCBI Taxonomy" id="3075540"/>
    <lineage>
        <taxon>Bacteria</taxon>
        <taxon>Bacillati</taxon>
        <taxon>Actinomycetota</taxon>
        <taxon>Actinomycetes</taxon>
        <taxon>Kitasatosporales</taxon>
        <taxon>Streptomycetaceae</taxon>
        <taxon>Streptomyces</taxon>
    </lineage>
</organism>
<dbReference type="InterPro" id="IPR023606">
    <property type="entry name" value="CoA-Trfase_III_dom_1_sf"/>
</dbReference>
<protein>
    <submittedName>
        <fullName evidence="2">CoA transferase</fullName>
    </submittedName>
</protein>
<accession>A0ABU2JQ00</accession>
<dbReference type="PANTHER" id="PTHR48228:SF4">
    <property type="entry name" value="BLR3030 PROTEIN"/>
    <property type="match status" value="1"/>
</dbReference>
<dbReference type="SUPFAM" id="SSF89796">
    <property type="entry name" value="CoA-transferase family III (CaiB/BaiF)"/>
    <property type="match status" value="2"/>
</dbReference>
<dbReference type="InterPro" id="IPR050509">
    <property type="entry name" value="CoA-transferase_III"/>
</dbReference>
<dbReference type="Pfam" id="PF02515">
    <property type="entry name" value="CoA_transf_3"/>
    <property type="match status" value="2"/>
</dbReference>
<keyword evidence="2" id="KW-0808">Transferase</keyword>
<dbReference type="InterPro" id="IPR003673">
    <property type="entry name" value="CoA-Trfase_fam_III"/>
</dbReference>
<dbReference type="RefSeq" id="WP_311666636.1">
    <property type="nucleotide sequence ID" value="NZ_JAVREO010000005.1"/>
</dbReference>